<keyword evidence="1" id="KW-0540">Nuclease</keyword>
<dbReference type="REBASE" id="1272">
    <property type="entry name" value="MspA1I"/>
</dbReference>
<proteinExistence type="predicted"/>
<sequence length="266" mass="30347">MNQELIDFCELYNLPLEHLGATLKDPKVIPMIRGKAFEFSVKDRLSQVLNQNIWHVSKPFVNPQLGSHDQDVLIKHLPTNTEITIECKLSAKGQYKFQTNESIFKIKCMRSRTLGPELVRRLAPLRGMSEESLSVHNDQYLVGDFDLVITSLANAFYSTNEDGIFVWDPSALGQSFLEQKYGVGLSEKQYQDAAFNDMYVARASDLIISETNEVLCTRKKCSNNQNCGFIPNYPLLKFNHNNLTNPSNRWVHISNIENLLLNFIEG</sequence>
<dbReference type="GO" id="GO:0004519">
    <property type="term" value="F:endonuclease activity"/>
    <property type="evidence" value="ECO:0007669"/>
    <property type="project" value="UniProtKB-KW"/>
</dbReference>
<organism evidence="1">
    <name type="scientific">Moraxella sp. A1</name>
    <dbReference type="NCBI Taxonomy" id="257871"/>
    <lineage>
        <taxon>Bacteria</taxon>
        <taxon>Pseudomonadati</taxon>
        <taxon>Pseudomonadota</taxon>
        <taxon>Gammaproteobacteria</taxon>
        <taxon>Moraxellales</taxon>
        <taxon>Moraxellaceae</taxon>
        <taxon>Moraxella</taxon>
    </lineage>
</organism>
<protein>
    <submittedName>
        <fullName evidence="1">MspA1I restriction endonuclease</fullName>
    </submittedName>
</protein>
<keyword evidence="1" id="KW-0378">Hydrolase</keyword>
<dbReference type="EMBL" id="AY466402">
    <property type="protein sequence ID" value="AAR30095.1"/>
    <property type="molecule type" value="Genomic_DNA"/>
</dbReference>
<dbReference type="AlphaFoldDB" id="Q6S4U8"/>
<dbReference type="BRENDA" id="3.1.21.4">
    <property type="organism ID" value="3421"/>
</dbReference>
<evidence type="ECO:0000313" key="1">
    <source>
        <dbReference type="EMBL" id="AAR30095.1"/>
    </source>
</evidence>
<reference evidence="1" key="1">
    <citation type="submission" date="2003-11" db="EMBL/GenBank/DDBJ databases">
        <title>Method for cloning and expression of MspA1I restriction endonuclease and MspA1I methylase in E. coli.</title>
        <authorList>
            <person name="Xu S.-Y."/>
            <person name="Maunus R."/>
            <person name="Stropnicky K."/>
        </authorList>
    </citation>
    <scope>NUCLEOTIDE SEQUENCE</scope>
    <source>
        <strain evidence="1">A1</strain>
    </source>
</reference>
<accession>Q6S4U8</accession>
<gene>
    <name evidence="1" type="primary">mspA1IR</name>
</gene>
<keyword evidence="1" id="KW-0255">Endonuclease</keyword>
<name>Q6S4U8_9GAMM</name>